<dbReference type="SUPFAM" id="SSF52091">
    <property type="entry name" value="SpoIIaa-like"/>
    <property type="match status" value="1"/>
</dbReference>
<dbReference type="Proteomes" id="UP000192342">
    <property type="component" value="Unassembled WGS sequence"/>
</dbReference>
<dbReference type="PANTHER" id="PTHR11814">
    <property type="entry name" value="SULFATE TRANSPORTER"/>
    <property type="match status" value="1"/>
</dbReference>
<feature type="transmembrane region" description="Helical" evidence="5">
    <location>
        <begin position="101"/>
        <end position="123"/>
    </location>
</feature>
<dbReference type="GO" id="GO:0055085">
    <property type="term" value="P:transmembrane transport"/>
    <property type="evidence" value="ECO:0007669"/>
    <property type="project" value="InterPro"/>
</dbReference>
<dbReference type="NCBIfam" id="TIGR00815">
    <property type="entry name" value="sulP"/>
    <property type="match status" value="1"/>
</dbReference>
<dbReference type="GO" id="GO:0016020">
    <property type="term" value="C:membrane"/>
    <property type="evidence" value="ECO:0007669"/>
    <property type="project" value="UniProtKB-SubCell"/>
</dbReference>
<evidence type="ECO:0000256" key="3">
    <source>
        <dbReference type="ARBA" id="ARBA00022989"/>
    </source>
</evidence>
<feature type="transmembrane region" description="Helical" evidence="5">
    <location>
        <begin position="401"/>
        <end position="426"/>
    </location>
</feature>
<dbReference type="EMBL" id="AQQV01000002">
    <property type="protein sequence ID" value="ORE87047.1"/>
    <property type="molecule type" value="Genomic_DNA"/>
</dbReference>
<feature type="transmembrane region" description="Helical" evidence="5">
    <location>
        <begin position="212"/>
        <end position="230"/>
    </location>
</feature>
<evidence type="ECO:0000256" key="1">
    <source>
        <dbReference type="ARBA" id="ARBA00004141"/>
    </source>
</evidence>
<keyword evidence="3 5" id="KW-1133">Transmembrane helix</keyword>
<feature type="transmembrane region" description="Helical" evidence="5">
    <location>
        <begin position="339"/>
        <end position="358"/>
    </location>
</feature>
<dbReference type="AlphaFoldDB" id="A0A1Y1SDH0"/>
<reference evidence="7 8" key="1">
    <citation type="submission" date="2013-04" db="EMBL/GenBank/DDBJ databases">
        <title>Oceanococcus atlanticus 22II-S10r2 Genome Sequencing.</title>
        <authorList>
            <person name="Lai Q."/>
            <person name="Li G."/>
            <person name="Shao Z."/>
        </authorList>
    </citation>
    <scope>NUCLEOTIDE SEQUENCE [LARGE SCALE GENOMIC DNA]</scope>
    <source>
        <strain evidence="7 8">22II-S10r2</strain>
    </source>
</reference>
<dbReference type="InterPro" id="IPR001902">
    <property type="entry name" value="SLC26A/SulP_fam"/>
</dbReference>
<accession>A0A1Y1SDH0</accession>
<evidence type="ECO:0000256" key="5">
    <source>
        <dbReference type="SAM" id="Phobius"/>
    </source>
</evidence>
<dbReference type="InterPro" id="IPR002645">
    <property type="entry name" value="STAS_dom"/>
</dbReference>
<organism evidence="7 8">
    <name type="scientific">Oceanococcus atlanticus</name>
    <dbReference type="NCBI Taxonomy" id="1317117"/>
    <lineage>
        <taxon>Bacteria</taxon>
        <taxon>Pseudomonadati</taxon>
        <taxon>Pseudomonadota</taxon>
        <taxon>Gammaproteobacteria</taxon>
        <taxon>Chromatiales</taxon>
        <taxon>Oceanococcaceae</taxon>
        <taxon>Oceanococcus</taxon>
    </lineage>
</organism>
<protein>
    <submittedName>
        <fullName evidence="7">Sulfate transporter</fullName>
    </submittedName>
</protein>
<evidence type="ECO:0000259" key="6">
    <source>
        <dbReference type="PROSITE" id="PS50801"/>
    </source>
</evidence>
<dbReference type="RefSeq" id="WP_083561253.1">
    <property type="nucleotide sequence ID" value="NZ_AQQV01000002.1"/>
</dbReference>
<gene>
    <name evidence="7" type="ORF">ATO7_08407</name>
</gene>
<dbReference type="Pfam" id="PF01740">
    <property type="entry name" value="STAS"/>
    <property type="match status" value="1"/>
</dbReference>
<evidence type="ECO:0000313" key="7">
    <source>
        <dbReference type="EMBL" id="ORE87047.1"/>
    </source>
</evidence>
<name>A0A1Y1SDH0_9GAMM</name>
<dbReference type="Pfam" id="PF00916">
    <property type="entry name" value="Sulfate_transp"/>
    <property type="match status" value="1"/>
</dbReference>
<dbReference type="STRING" id="1317117.ATO7_08407"/>
<feature type="domain" description="STAS" evidence="6">
    <location>
        <begin position="449"/>
        <end position="564"/>
    </location>
</feature>
<feature type="transmembrane region" description="Helical" evidence="5">
    <location>
        <begin position="21"/>
        <end position="42"/>
    </location>
</feature>
<dbReference type="InterPro" id="IPR036513">
    <property type="entry name" value="STAS_dom_sf"/>
</dbReference>
<evidence type="ECO:0000313" key="8">
    <source>
        <dbReference type="Proteomes" id="UP000192342"/>
    </source>
</evidence>
<proteinExistence type="predicted"/>
<evidence type="ECO:0000256" key="2">
    <source>
        <dbReference type="ARBA" id="ARBA00022692"/>
    </source>
</evidence>
<feature type="transmembrane region" description="Helical" evidence="5">
    <location>
        <begin position="130"/>
        <end position="153"/>
    </location>
</feature>
<comment type="caution">
    <text evidence="7">The sequence shown here is derived from an EMBL/GenBank/DDBJ whole genome shotgun (WGS) entry which is preliminary data.</text>
</comment>
<dbReference type="CDD" id="cd07042">
    <property type="entry name" value="STAS_SulP_like_sulfate_transporter"/>
    <property type="match status" value="1"/>
</dbReference>
<feature type="transmembrane region" description="Helical" evidence="5">
    <location>
        <begin position="364"/>
        <end position="380"/>
    </location>
</feature>
<keyword evidence="8" id="KW-1185">Reference proteome</keyword>
<feature type="transmembrane region" description="Helical" evidence="5">
    <location>
        <begin position="70"/>
        <end position="89"/>
    </location>
</feature>
<dbReference type="OrthoDB" id="9769739at2"/>
<dbReference type="PROSITE" id="PS50801">
    <property type="entry name" value="STAS"/>
    <property type="match status" value="1"/>
</dbReference>
<comment type="subcellular location">
    <subcellularLocation>
        <location evidence="1">Membrane</location>
        <topology evidence="1">Multi-pass membrane protein</topology>
    </subcellularLocation>
</comment>
<dbReference type="InterPro" id="IPR011547">
    <property type="entry name" value="SLC26A/SulP_dom"/>
</dbReference>
<keyword evidence="4 5" id="KW-0472">Membrane</keyword>
<dbReference type="Gene3D" id="3.30.750.24">
    <property type="entry name" value="STAS domain"/>
    <property type="match status" value="1"/>
</dbReference>
<feature type="transmembrane region" description="Helical" evidence="5">
    <location>
        <begin position="262"/>
        <end position="284"/>
    </location>
</feature>
<evidence type="ECO:0000256" key="4">
    <source>
        <dbReference type="ARBA" id="ARBA00023136"/>
    </source>
</evidence>
<keyword evidence="2 5" id="KW-0812">Transmembrane</keyword>
<feature type="transmembrane region" description="Helical" evidence="5">
    <location>
        <begin position="173"/>
        <end position="192"/>
    </location>
</feature>
<sequence length="572" mass="60249">MRIPLIAHIRNAPPGAMNDDLIAGAITAILLIPQGMAYALLAGLPAEMGLYASIVPPALYALFGTSRSLAVGPVAVAALMVAAALSEYADGEAARWMSGAMILAFEVGALLFLMGVLRLGVLVNFISHPVLSGFTTGAALLIVLSQVPILLGLSLPRGAAYETVLGVWHNLDAVHLLTLVFSCVAMLALLLARAPLSRALRQLGMPPRAALLLTRMAPLAIVAVGALAAARLQGAEQGLRIVGAIPAGLPLPSLGFFAADGWLALAGPAVLIALVGYVESISVAKALAARRRQKIDPDQELRALGLANFGAAFAGTMPVAGGFSRSVVNFDAGAQTQRAALVTSALVAVVAVFFTHWFFNLPKAVLAAIIVVAVWQLVDFRSVVRHLRYDRADGASQVATLLGVLIFGIEPGLLIGIGLSLALYLWRTSQPHIALIGRVPGTEHFRNVQRHAVQTLPTAVFIRPDENLYFANVAVVQKFIADQVAEQGDITDVVLVMSAVSYIDASGLEMLEQLVQDFARAGIRLHLAEVKGPVMDRLKAAPEVLEHLPVHLSTEGVFEALQASSPEFAGQT</sequence>